<feature type="transmembrane region" description="Helical" evidence="5">
    <location>
        <begin position="12"/>
        <end position="30"/>
    </location>
</feature>
<dbReference type="Gene3D" id="1.10.287.950">
    <property type="entry name" value="Methyl-accepting chemotaxis protein"/>
    <property type="match status" value="1"/>
</dbReference>
<comment type="subcellular location">
    <subcellularLocation>
        <location evidence="1">Membrane</location>
    </subcellularLocation>
</comment>
<keyword evidence="9" id="KW-1185">Reference proteome</keyword>
<dbReference type="PANTHER" id="PTHR32089">
    <property type="entry name" value="METHYL-ACCEPTING CHEMOTAXIS PROTEIN MCPB"/>
    <property type="match status" value="1"/>
</dbReference>
<keyword evidence="2 4" id="KW-0807">Transducer</keyword>
<dbReference type="InterPro" id="IPR047347">
    <property type="entry name" value="YvaQ-like_sensor"/>
</dbReference>
<feature type="transmembrane region" description="Helical" evidence="5">
    <location>
        <begin position="191"/>
        <end position="210"/>
    </location>
</feature>
<dbReference type="CDD" id="cd06225">
    <property type="entry name" value="HAMP"/>
    <property type="match status" value="1"/>
</dbReference>
<feature type="domain" description="Methyl-accepting transducer" evidence="6">
    <location>
        <begin position="268"/>
        <end position="504"/>
    </location>
</feature>
<evidence type="ECO:0000313" key="9">
    <source>
        <dbReference type="Proteomes" id="UP000324298"/>
    </source>
</evidence>
<evidence type="ECO:0000256" key="1">
    <source>
        <dbReference type="ARBA" id="ARBA00004370"/>
    </source>
</evidence>
<evidence type="ECO:0000256" key="4">
    <source>
        <dbReference type="PROSITE-ProRule" id="PRU00284"/>
    </source>
</evidence>
<dbReference type="GO" id="GO:0004888">
    <property type="term" value="F:transmembrane signaling receptor activity"/>
    <property type="evidence" value="ECO:0007669"/>
    <property type="project" value="InterPro"/>
</dbReference>
<dbReference type="SMART" id="SM00283">
    <property type="entry name" value="MA"/>
    <property type="match status" value="1"/>
</dbReference>
<dbReference type="PROSITE" id="PS50111">
    <property type="entry name" value="CHEMOTAXIS_TRANSDUC_2"/>
    <property type="match status" value="1"/>
</dbReference>
<dbReference type="AlphaFoldDB" id="A0A5A9XNI9"/>
<evidence type="ECO:0000256" key="5">
    <source>
        <dbReference type="SAM" id="Phobius"/>
    </source>
</evidence>
<dbReference type="SMART" id="SM00304">
    <property type="entry name" value="HAMP"/>
    <property type="match status" value="1"/>
</dbReference>
<proteinExistence type="inferred from homology"/>
<dbReference type="PROSITE" id="PS50885">
    <property type="entry name" value="HAMP"/>
    <property type="match status" value="1"/>
</dbReference>
<comment type="similarity">
    <text evidence="3">Belongs to the methyl-accepting chemotaxis (MCP) protein family.</text>
</comment>
<keyword evidence="5" id="KW-0812">Transmembrane</keyword>
<evidence type="ECO:0000259" key="7">
    <source>
        <dbReference type="PROSITE" id="PS50885"/>
    </source>
</evidence>
<reference evidence="8 9" key="1">
    <citation type="submission" date="2019-04" db="EMBL/GenBank/DDBJ databases">
        <title>Geobacter ruber sp. nov., ferric-reducing bacteria isolated from paddy soil.</title>
        <authorList>
            <person name="Xu Z."/>
            <person name="Masuda Y."/>
            <person name="Itoh H."/>
            <person name="Senoo K."/>
        </authorList>
    </citation>
    <scope>NUCLEOTIDE SEQUENCE [LARGE SCALE GENOMIC DNA]</scope>
    <source>
        <strain evidence="8 9">Red88</strain>
    </source>
</reference>
<name>A0A5A9XNI9_9BACT</name>
<dbReference type="InterPro" id="IPR003660">
    <property type="entry name" value="HAMP_dom"/>
</dbReference>
<protein>
    <submittedName>
        <fullName evidence="8">Methyl-accepting chemotaxis protein</fullName>
    </submittedName>
</protein>
<dbReference type="Proteomes" id="UP000324298">
    <property type="component" value="Unassembled WGS sequence"/>
</dbReference>
<sequence length="540" mass="57737">MLSDLKISARLALGFSVMLLIMVVISGIALKGFTRINDKVHVITDNRWQKTVAIHVIKDNTNLITRLMRDAIISEDPATLKNGLEQIKKAKKENAGFFEKLDKAIDSGEDKALFQAIKNSKTPYNAAQNEIFELLDANNKAEAGKLLLTKLQPVQNDYLDSLNKMIDFQAREMSKSGDAVKETYRSARLEIIIVVAISLLVAALIGFVTARSITLPLSHAVQVNRSIADGDLKVAVVVDRKDEIGQLNESAKHMIENLHNIISQLSNTSAQVAAASGQLHSTAERIASGSEEVAVQVGTVATAGEEMSATSGDIARNCQLAAEGAQRASQSAENGAAVVEKTVAVMGQIAEKVQESARTVENLGARSDQIGAIIGTIEDIADQTNLLALNAAIEAARAGEQGRGFAVVADEVRALAERTTRATREIGEMIKAIQSETKGAVSAMEQGVNQVEAGTMEAARSGEALRDILEQVNDVAMQVGQIATAAEQQTATTSEISSNMQQITAVVQQTSLGAQESATASAQLRGNAEELQRLVQQFRL</sequence>
<evidence type="ECO:0000313" key="8">
    <source>
        <dbReference type="EMBL" id="KAA0894163.1"/>
    </source>
</evidence>
<dbReference type="InterPro" id="IPR024478">
    <property type="entry name" value="HlyB_4HB_MCP"/>
</dbReference>
<keyword evidence="5" id="KW-1133">Transmembrane helix</keyword>
<keyword evidence="5" id="KW-0472">Membrane</keyword>
<dbReference type="InterPro" id="IPR004089">
    <property type="entry name" value="MCPsignal_dom"/>
</dbReference>
<dbReference type="Pfam" id="PF12729">
    <property type="entry name" value="4HB_MCP_1"/>
    <property type="match status" value="1"/>
</dbReference>
<organism evidence="8 9">
    <name type="scientific">Oryzomonas rubra</name>
    <dbReference type="NCBI Taxonomy" id="2509454"/>
    <lineage>
        <taxon>Bacteria</taxon>
        <taxon>Pseudomonadati</taxon>
        <taxon>Thermodesulfobacteriota</taxon>
        <taxon>Desulfuromonadia</taxon>
        <taxon>Geobacterales</taxon>
        <taxon>Geobacteraceae</taxon>
        <taxon>Oryzomonas</taxon>
    </lineage>
</organism>
<evidence type="ECO:0000259" key="6">
    <source>
        <dbReference type="PROSITE" id="PS50111"/>
    </source>
</evidence>
<dbReference type="Pfam" id="PF00672">
    <property type="entry name" value="HAMP"/>
    <property type="match status" value="1"/>
</dbReference>
<dbReference type="CDD" id="cd11386">
    <property type="entry name" value="MCP_signal"/>
    <property type="match status" value="1"/>
</dbReference>
<gene>
    <name evidence="8" type="ORF">ET418_04185</name>
</gene>
<dbReference type="PRINTS" id="PR00260">
    <property type="entry name" value="CHEMTRNSDUCR"/>
</dbReference>
<feature type="domain" description="HAMP" evidence="7">
    <location>
        <begin position="211"/>
        <end position="263"/>
    </location>
</feature>
<dbReference type="CDD" id="cd19411">
    <property type="entry name" value="MCP2201-like_sensor"/>
    <property type="match status" value="1"/>
</dbReference>
<dbReference type="GO" id="GO:0006935">
    <property type="term" value="P:chemotaxis"/>
    <property type="evidence" value="ECO:0007669"/>
    <property type="project" value="InterPro"/>
</dbReference>
<dbReference type="FunFam" id="1.10.287.950:FF:000001">
    <property type="entry name" value="Methyl-accepting chemotaxis sensory transducer"/>
    <property type="match status" value="1"/>
</dbReference>
<dbReference type="GO" id="GO:0016020">
    <property type="term" value="C:membrane"/>
    <property type="evidence" value="ECO:0007669"/>
    <property type="project" value="UniProtKB-SubCell"/>
</dbReference>
<dbReference type="Pfam" id="PF00015">
    <property type="entry name" value="MCPsignal"/>
    <property type="match status" value="1"/>
</dbReference>
<dbReference type="EMBL" id="SRSD01000002">
    <property type="protein sequence ID" value="KAA0894163.1"/>
    <property type="molecule type" value="Genomic_DNA"/>
</dbReference>
<accession>A0A5A9XNI9</accession>
<dbReference type="GO" id="GO:0007165">
    <property type="term" value="P:signal transduction"/>
    <property type="evidence" value="ECO:0007669"/>
    <property type="project" value="UniProtKB-KW"/>
</dbReference>
<dbReference type="InterPro" id="IPR004090">
    <property type="entry name" value="Chemotax_Me-accpt_rcpt"/>
</dbReference>
<evidence type="ECO:0000256" key="3">
    <source>
        <dbReference type="ARBA" id="ARBA00029447"/>
    </source>
</evidence>
<evidence type="ECO:0000256" key="2">
    <source>
        <dbReference type="ARBA" id="ARBA00023224"/>
    </source>
</evidence>
<dbReference type="RefSeq" id="WP_149306320.1">
    <property type="nucleotide sequence ID" value="NZ_SRSD01000002.1"/>
</dbReference>
<dbReference type="PANTHER" id="PTHR32089:SF112">
    <property type="entry name" value="LYSOZYME-LIKE PROTEIN-RELATED"/>
    <property type="match status" value="1"/>
</dbReference>
<dbReference type="SUPFAM" id="SSF58104">
    <property type="entry name" value="Methyl-accepting chemotaxis protein (MCP) signaling domain"/>
    <property type="match status" value="1"/>
</dbReference>
<dbReference type="OrthoDB" id="5337743at2"/>
<comment type="caution">
    <text evidence="8">The sequence shown here is derived from an EMBL/GenBank/DDBJ whole genome shotgun (WGS) entry which is preliminary data.</text>
</comment>